<comment type="catalytic activity">
    <reaction evidence="7">
        <text>1-chloro-2,4-dinitrobenzene + glutathione = 2,4-dinitrophenyl-S-glutathione + chloride + H(+)</text>
        <dbReference type="Rhea" id="RHEA:51220"/>
        <dbReference type="ChEBI" id="CHEBI:15378"/>
        <dbReference type="ChEBI" id="CHEBI:17996"/>
        <dbReference type="ChEBI" id="CHEBI:34718"/>
        <dbReference type="ChEBI" id="CHEBI:57925"/>
        <dbReference type="ChEBI" id="CHEBI:133977"/>
        <dbReference type="EC" id="2.5.1.18"/>
    </reaction>
</comment>
<dbReference type="EC" id="1.11.1.9" evidence="2"/>
<dbReference type="AlphaFoldDB" id="A0A177TS65"/>
<dbReference type="PANTHER" id="PTHR45694:SF18">
    <property type="entry name" value="GLUTAREDOXIN-1-RELATED"/>
    <property type="match status" value="1"/>
</dbReference>
<evidence type="ECO:0000256" key="5">
    <source>
        <dbReference type="ARBA" id="ARBA00023157"/>
    </source>
</evidence>
<keyword evidence="10" id="KW-1185">Reference proteome</keyword>
<dbReference type="NCBIfam" id="TIGR02180">
    <property type="entry name" value="GRX_euk"/>
    <property type="match status" value="1"/>
</dbReference>
<dbReference type="Gene3D" id="3.40.30.10">
    <property type="entry name" value="Glutaredoxin"/>
    <property type="match status" value="1"/>
</dbReference>
<keyword evidence="5" id="KW-1015">Disulfide bond</keyword>
<accession>A0A177TS65</accession>
<reference evidence="9" key="2">
    <citation type="journal article" date="2019" name="IMA Fungus">
        <title>Genome sequencing and comparison of five Tilletia species to identify candidate genes for the detection of regulated species infecting wheat.</title>
        <authorList>
            <person name="Nguyen H.D.T."/>
            <person name="Sultana T."/>
            <person name="Kesanakurti P."/>
            <person name="Hambleton S."/>
        </authorList>
    </citation>
    <scope>NUCLEOTIDE SEQUENCE</scope>
    <source>
        <strain evidence="9">DAOMC 236416</strain>
    </source>
</reference>
<sequence>MGSFASRPQSSPTEMAAAKTIAEDLIAKNLVAVFSKSYCPYCTRTKRLLSDLNLGDKVAVIELDHDKNGAAIQDYLQSRTGQRTVPNIFIKQEHVGGNSDLQSLQASGKLTEMVA</sequence>
<dbReference type="SUPFAM" id="SSF52833">
    <property type="entry name" value="Thioredoxin-like"/>
    <property type="match status" value="1"/>
</dbReference>
<organism evidence="9 10">
    <name type="scientific">Tilletia indica</name>
    <dbReference type="NCBI Taxonomy" id="43049"/>
    <lineage>
        <taxon>Eukaryota</taxon>
        <taxon>Fungi</taxon>
        <taxon>Dikarya</taxon>
        <taxon>Basidiomycota</taxon>
        <taxon>Ustilaginomycotina</taxon>
        <taxon>Exobasidiomycetes</taxon>
        <taxon>Tilletiales</taxon>
        <taxon>Tilletiaceae</taxon>
        <taxon>Tilletia</taxon>
    </lineage>
</organism>
<dbReference type="InterPro" id="IPR014025">
    <property type="entry name" value="Glutaredoxin_subgr"/>
</dbReference>
<dbReference type="PANTHER" id="PTHR45694">
    <property type="entry name" value="GLUTAREDOXIN 2"/>
    <property type="match status" value="1"/>
</dbReference>
<dbReference type="PRINTS" id="PR00160">
    <property type="entry name" value="GLUTAREDOXIN"/>
</dbReference>
<evidence type="ECO:0000256" key="6">
    <source>
        <dbReference type="ARBA" id="ARBA00023284"/>
    </source>
</evidence>
<evidence type="ECO:0000256" key="4">
    <source>
        <dbReference type="ARBA" id="ARBA00022982"/>
    </source>
</evidence>
<dbReference type="CDD" id="cd03419">
    <property type="entry name" value="GRX_GRXh_1_2_like"/>
    <property type="match status" value="1"/>
</dbReference>
<protein>
    <recommendedName>
        <fullName evidence="2">glutathione peroxidase</fullName>
        <ecNumber evidence="2">1.11.1.9</ecNumber>
    </recommendedName>
</protein>
<keyword evidence="4" id="KW-0249">Electron transport</keyword>
<dbReference type="PROSITE" id="PS51354">
    <property type="entry name" value="GLUTAREDOXIN_2"/>
    <property type="match status" value="1"/>
</dbReference>
<evidence type="ECO:0000313" key="9">
    <source>
        <dbReference type="EMBL" id="KAE8259916.1"/>
    </source>
</evidence>
<comment type="catalytic activity">
    <reaction evidence="1">
        <text>2 glutathione + H2O2 = glutathione disulfide + 2 H2O</text>
        <dbReference type="Rhea" id="RHEA:16833"/>
        <dbReference type="ChEBI" id="CHEBI:15377"/>
        <dbReference type="ChEBI" id="CHEBI:16240"/>
        <dbReference type="ChEBI" id="CHEBI:57925"/>
        <dbReference type="ChEBI" id="CHEBI:58297"/>
        <dbReference type="EC" id="1.11.1.9"/>
    </reaction>
</comment>
<evidence type="ECO:0000259" key="8">
    <source>
        <dbReference type="Pfam" id="PF00462"/>
    </source>
</evidence>
<reference evidence="9" key="1">
    <citation type="submission" date="2016-04" db="EMBL/GenBank/DDBJ databases">
        <authorList>
            <person name="Nguyen H.D."/>
            <person name="Samba Siva P."/>
            <person name="Cullis J."/>
            <person name="Levesque C.A."/>
            <person name="Hambleton S."/>
        </authorList>
    </citation>
    <scope>NUCLEOTIDE SEQUENCE</scope>
    <source>
        <strain evidence="9">DAOMC 236416</strain>
    </source>
</reference>
<dbReference type="GO" id="GO:0004602">
    <property type="term" value="F:glutathione peroxidase activity"/>
    <property type="evidence" value="ECO:0007669"/>
    <property type="project" value="UniProtKB-EC"/>
</dbReference>
<dbReference type="InterPro" id="IPR002109">
    <property type="entry name" value="Glutaredoxin"/>
</dbReference>
<dbReference type="GO" id="GO:0034599">
    <property type="term" value="P:cellular response to oxidative stress"/>
    <property type="evidence" value="ECO:0007669"/>
    <property type="project" value="TreeGrafter"/>
</dbReference>
<name>A0A177TS65_9BASI</name>
<dbReference type="GO" id="GO:0004364">
    <property type="term" value="F:glutathione transferase activity"/>
    <property type="evidence" value="ECO:0007669"/>
    <property type="project" value="UniProtKB-EC"/>
</dbReference>
<keyword evidence="6" id="KW-0676">Redox-active center</keyword>
<evidence type="ECO:0000256" key="7">
    <source>
        <dbReference type="ARBA" id="ARBA00035808"/>
    </source>
</evidence>
<dbReference type="PROSITE" id="PS00195">
    <property type="entry name" value="GLUTAREDOXIN_1"/>
    <property type="match status" value="1"/>
</dbReference>
<gene>
    <name evidence="9" type="ORF">A4X13_0g699</name>
</gene>
<dbReference type="FunFam" id="3.40.30.10:FF:000026">
    <property type="entry name" value="Glutaredoxin 2"/>
    <property type="match status" value="1"/>
</dbReference>
<dbReference type="Proteomes" id="UP000077521">
    <property type="component" value="Unassembled WGS sequence"/>
</dbReference>
<keyword evidence="3" id="KW-0813">Transport</keyword>
<dbReference type="InterPro" id="IPR036249">
    <property type="entry name" value="Thioredoxin-like_sf"/>
</dbReference>
<evidence type="ECO:0000256" key="1">
    <source>
        <dbReference type="ARBA" id="ARBA00000217"/>
    </source>
</evidence>
<feature type="domain" description="Glutaredoxin" evidence="8">
    <location>
        <begin position="31"/>
        <end position="95"/>
    </location>
</feature>
<evidence type="ECO:0000313" key="10">
    <source>
        <dbReference type="Proteomes" id="UP000077521"/>
    </source>
</evidence>
<dbReference type="EMBL" id="LWDF02000023">
    <property type="protein sequence ID" value="KAE8259916.1"/>
    <property type="molecule type" value="Genomic_DNA"/>
</dbReference>
<dbReference type="InterPro" id="IPR011767">
    <property type="entry name" value="GLR_AS"/>
</dbReference>
<dbReference type="GO" id="GO:0015038">
    <property type="term" value="F:glutathione disulfide oxidoreductase activity"/>
    <property type="evidence" value="ECO:0007669"/>
    <property type="project" value="TreeGrafter"/>
</dbReference>
<dbReference type="InterPro" id="IPR011899">
    <property type="entry name" value="Glutaredoxin_euk/vir"/>
</dbReference>
<dbReference type="Pfam" id="PF00462">
    <property type="entry name" value="Glutaredoxin"/>
    <property type="match status" value="1"/>
</dbReference>
<dbReference type="OrthoDB" id="418495at2759"/>
<dbReference type="GO" id="GO:0005737">
    <property type="term" value="C:cytoplasm"/>
    <property type="evidence" value="ECO:0007669"/>
    <property type="project" value="TreeGrafter"/>
</dbReference>
<evidence type="ECO:0000256" key="2">
    <source>
        <dbReference type="ARBA" id="ARBA00012310"/>
    </source>
</evidence>
<evidence type="ECO:0000256" key="3">
    <source>
        <dbReference type="ARBA" id="ARBA00022448"/>
    </source>
</evidence>
<proteinExistence type="predicted"/>
<comment type="caution">
    <text evidence="9">The sequence shown here is derived from an EMBL/GenBank/DDBJ whole genome shotgun (WGS) entry which is preliminary data.</text>
</comment>